<dbReference type="CDD" id="cd06526">
    <property type="entry name" value="metazoan_ACD"/>
    <property type="match status" value="1"/>
</dbReference>
<feature type="compositionally biased region" description="Basic and acidic residues" evidence="3">
    <location>
        <begin position="169"/>
        <end position="183"/>
    </location>
</feature>
<dbReference type="GO" id="GO:0051082">
    <property type="term" value="F:unfolded protein binding"/>
    <property type="evidence" value="ECO:0007669"/>
    <property type="project" value="TreeGrafter"/>
</dbReference>
<accession>A0AAF3EA00</accession>
<dbReference type="GO" id="GO:0005737">
    <property type="term" value="C:cytoplasm"/>
    <property type="evidence" value="ECO:0007669"/>
    <property type="project" value="TreeGrafter"/>
</dbReference>
<dbReference type="Gene3D" id="2.60.40.790">
    <property type="match status" value="1"/>
</dbReference>
<feature type="compositionally biased region" description="Basic and acidic residues" evidence="3">
    <location>
        <begin position="49"/>
        <end position="59"/>
    </location>
</feature>
<evidence type="ECO:0000313" key="6">
    <source>
        <dbReference type="WBParaSite" id="MBELARI_LOCUS10736"/>
    </source>
</evidence>
<dbReference type="InterPro" id="IPR002068">
    <property type="entry name" value="A-crystallin/Hsp20_dom"/>
</dbReference>
<feature type="region of interest" description="Disordered" evidence="3">
    <location>
        <begin position="141"/>
        <end position="203"/>
    </location>
</feature>
<dbReference type="PROSITE" id="PS01031">
    <property type="entry name" value="SHSP"/>
    <property type="match status" value="1"/>
</dbReference>
<organism evidence="5 6">
    <name type="scientific">Mesorhabditis belari</name>
    <dbReference type="NCBI Taxonomy" id="2138241"/>
    <lineage>
        <taxon>Eukaryota</taxon>
        <taxon>Metazoa</taxon>
        <taxon>Ecdysozoa</taxon>
        <taxon>Nematoda</taxon>
        <taxon>Chromadorea</taxon>
        <taxon>Rhabditida</taxon>
        <taxon>Rhabditina</taxon>
        <taxon>Rhabditomorpha</taxon>
        <taxon>Rhabditoidea</taxon>
        <taxon>Rhabditidae</taxon>
        <taxon>Mesorhabditinae</taxon>
        <taxon>Mesorhabditis</taxon>
    </lineage>
</organism>
<keyword evidence="5" id="KW-1185">Reference proteome</keyword>
<evidence type="ECO:0000313" key="5">
    <source>
        <dbReference type="Proteomes" id="UP000887575"/>
    </source>
</evidence>
<protein>
    <recommendedName>
        <fullName evidence="4">SHSP domain-containing protein</fullName>
    </recommendedName>
</protein>
<proteinExistence type="inferred from homology"/>
<evidence type="ECO:0000256" key="2">
    <source>
        <dbReference type="RuleBase" id="RU003616"/>
    </source>
</evidence>
<dbReference type="Pfam" id="PF00011">
    <property type="entry name" value="HSP20"/>
    <property type="match status" value="1"/>
</dbReference>
<sequence length="314" mass="36027">MPSNYYEKGEYYVSEKEIINGTVTRDWEDTEEWARSQKPQQTSIIRHPLTSDRSFDRGSYRSSHAPLLSRSPGVTRRVEPGYRESDRWSEPRVRDRDFWDEDPRDPWANRFAMPESIPSRGRALSRASDYPDRGFEELRRSKSIDRQYKDHPSRDYSFSRDAPYYSVQSRDRLNDHGSRHELRQVTNDSISRPGSPGPVAGAGDIVNTEHGFSISLDVKHFQAQDIRVVLTGDTLTVNGERTEDAGSGQTLRRSFQRKYSMPTDIKLDSVVSHLTDNGFLVISGSRKGWKETQISMHPLDSRFHRGGSSIISNV</sequence>
<dbReference type="InterPro" id="IPR001436">
    <property type="entry name" value="Alpha-crystallin/sHSP_animal"/>
</dbReference>
<evidence type="ECO:0000259" key="4">
    <source>
        <dbReference type="PROSITE" id="PS01031"/>
    </source>
</evidence>
<feature type="region of interest" description="Disordered" evidence="3">
    <location>
        <begin position="32"/>
        <end position="87"/>
    </location>
</feature>
<dbReference type="GO" id="GO:0009408">
    <property type="term" value="P:response to heat"/>
    <property type="evidence" value="ECO:0007669"/>
    <property type="project" value="TreeGrafter"/>
</dbReference>
<name>A0AAF3EA00_9BILA</name>
<comment type="similarity">
    <text evidence="1 2">Belongs to the small heat shock protein (HSP20) family.</text>
</comment>
<dbReference type="AlphaFoldDB" id="A0AAF3EA00"/>
<evidence type="ECO:0000256" key="1">
    <source>
        <dbReference type="PROSITE-ProRule" id="PRU00285"/>
    </source>
</evidence>
<dbReference type="PANTHER" id="PTHR45640">
    <property type="entry name" value="HEAT SHOCK PROTEIN HSP-12.2-RELATED"/>
    <property type="match status" value="1"/>
</dbReference>
<dbReference type="InterPro" id="IPR008978">
    <property type="entry name" value="HSP20-like_chaperone"/>
</dbReference>
<evidence type="ECO:0000256" key="3">
    <source>
        <dbReference type="SAM" id="MobiDB-lite"/>
    </source>
</evidence>
<dbReference type="PRINTS" id="PR00299">
    <property type="entry name" value="ACRYSTALLIN"/>
</dbReference>
<dbReference type="WBParaSite" id="MBELARI_LOCUS10736">
    <property type="protein sequence ID" value="MBELARI_LOCUS10736"/>
    <property type="gene ID" value="MBELARI_LOCUS10736"/>
</dbReference>
<reference evidence="6" key="1">
    <citation type="submission" date="2024-02" db="UniProtKB">
        <authorList>
            <consortium name="WormBaseParasite"/>
        </authorList>
    </citation>
    <scope>IDENTIFICATION</scope>
</reference>
<dbReference type="Proteomes" id="UP000887575">
    <property type="component" value="Unassembled WGS sequence"/>
</dbReference>
<feature type="compositionally biased region" description="Basic and acidic residues" evidence="3">
    <location>
        <begin position="76"/>
        <end position="87"/>
    </location>
</feature>
<dbReference type="PANTHER" id="PTHR45640:SF24">
    <property type="entry name" value="SHSP DOMAIN-CONTAINING PROTEIN"/>
    <property type="match status" value="1"/>
</dbReference>
<feature type="domain" description="SHSP" evidence="4">
    <location>
        <begin position="190"/>
        <end position="302"/>
    </location>
</feature>
<dbReference type="GO" id="GO:0042026">
    <property type="term" value="P:protein refolding"/>
    <property type="evidence" value="ECO:0007669"/>
    <property type="project" value="TreeGrafter"/>
</dbReference>
<dbReference type="GO" id="GO:0005634">
    <property type="term" value="C:nucleus"/>
    <property type="evidence" value="ECO:0007669"/>
    <property type="project" value="TreeGrafter"/>
</dbReference>
<dbReference type="SUPFAM" id="SSF49764">
    <property type="entry name" value="HSP20-like chaperones"/>
    <property type="match status" value="1"/>
</dbReference>
<feature type="compositionally biased region" description="Basic and acidic residues" evidence="3">
    <location>
        <begin position="141"/>
        <end position="158"/>
    </location>
</feature>